<proteinExistence type="predicted"/>
<sequence>MEPTRVDLVMVTNRASPYLAQALESVRAQTYPHWSLVVVDDGTPDPDAVPRAVAGMPRTTVVRQENRGPSAARNRGIAQGDAPLVALLDDDDVWDADKLAEQVRALAEHVDAVASFTAGRYIDAEGREFGSWDATTVDSRLFVNGEEPQPRIVTLVLRREAHTAIGGFDESYRMAEDNEYILRLALSGPLVAVPRPLVSYRRHSANLSSSGSLEGRRSTVRFVREQRAAHRDDPEVTALLDERARRVARDCAQECVRGLADAARRRDGRRLLTELGWAARSPGPTALALVRAVIGRR</sequence>
<evidence type="ECO:0000313" key="3">
    <source>
        <dbReference type="Proteomes" id="UP000640489"/>
    </source>
</evidence>
<dbReference type="Gene3D" id="3.90.550.10">
    <property type="entry name" value="Spore Coat Polysaccharide Biosynthesis Protein SpsA, Chain A"/>
    <property type="match status" value="1"/>
</dbReference>
<organism evidence="2 3">
    <name type="scientific">Nocardioides islandensis</name>
    <dbReference type="NCBI Taxonomy" id="433663"/>
    <lineage>
        <taxon>Bacteria</taxon>
        <taxon>Bacillati</taxon>
        <taxon>Actinomycetota</taxon>
        <taxon>Actinomycetes</taxon>
        <taxon>Propionibacteriales</taxon>
        <taxon>Nocardioidaceae</taxon>
        <taxon>Nocardioides</taxon>
    </lineage>
</organism>
<keyword evidence="3" id="KW-1185">Reference proteome</keyword>
<dbReference type="EMBL" id="JADKPN010000015">
    <property type="protein sequence ID" value="MBF4765393.1"/>
    <property type="molecule type" value="Genomic_DNA"/>
</dbReference>
<dbReference type="AlphaFoldDB" id="A0A930VF43"/>
<protein>
    <submittedName>
        <fullName evidence="2">Glycosyltransferase</fullName>
    </submittedName>
</protein>
<accession>A0A930VF43</accession>
<feature type="domain" description="Glycosyltransferase 2-like" evidence="1">
    <location>
        <begin position="9"/>
        <end position="129"/>
    </location>
</feature>
<dbReference type="InterPro" id="IPR029044">
    <property type="entry name" value="Nucleotide-diphossugar_trans"/>
</dbReference>
<evidence type="ECO:0000259" key="1">
    <source>
        <dbReference type="Pfam" id="PF00535"/>
    </source>
</evidence>
<dbReference type="InterPro" id="IPR001173">
    <property type="entry name" value="Glyco_trans_2-like"/>
</dbReference>
<dbReference type="SUPFAM" id="SSF53448">
    <property type="entry name" value="Nucleotide-diphospho-sugar transferases"/>
    <property type="match status" value="1"/>
</dbReference>
<name>A0A930VF43_9ACTN</name>
<dbReference type="PANTHER" id="PTHR43685:SF2">
    <property type="entry name" value="GLYCOSYLTRANSFERASE 2-LIKE DOMAIN-CONTAINING PROTEIN"/>
    <property type="match status" value="1"/>
</dbReference>
<evidence type="ECO:0000313" key="2">
    <source>
        <dbReference type="EMBL" id="MBF4765393.1"/>
    </source>
</evidence>
<reference evidence="2" key="1">
    <citation type="submission" date="2020-11" db="EMBL/GenBank/DDBJ databases">
        <title>Nocardioides sp. nov., isolated from Soil of Cynanchum wilfordii Hemsley rhizosphere.</title>
        <authorList>
            <person name="Lee J.-S."/>
            <person name="Suh M.K."/>
            <person name="Kim J.-S."/>
        </authorList>
    </citation>
    <scope>NUCLEOTIDE SEQUENCE</scope>
    <source>
        <strain evidence="2">KCTC 19275</strain>
    </source>
</reference>
<dbReference type="PANTHER" id="PTHR43685">
    <property type="entry name" value="GLYCOSYLTRANSFERASE"/>
    <property type="match status" value="1"/>
</dbReference>
<dbReference type="Pfam" id="PF00535">
    <property type="entry name" value="Glycos_transf_2"/>
    <property type="match status" value="1"/>
</dbReference>
<gene>
    <name evidence="2" type="ORF">ISU07_19865</name>
</gene>
<dbReference type="InterPro" id="IPR050834">
    <property type="entry name" value="Glycosyltransf_2"/>
</dbReference>
<comment type="caution">
    <text evidence="2">The sequence shown here is derived from an EMBL/GenBank/DDBJ whole genome shotgun (WGS) entry which is preliminary data.</text>
</comment>
<dbReference type="RefSeq" id="WP_194708574.1">
    <property type="nucleotide sequence ID" value="NZ_JADKPN010000015.1"/>
</dbReference>
<dbReference type="Proteomes" id="UP000640489">
    <property type="component" value="Unassembled WGS sequence"/>
</dbReference>